<comment type="similarity">
    <text evidence="1">Belongs to the thioredoxin family.</text>
</comment>
<evidence type="ECO:0000313" key="8">
    <source>
        <dbReference type="EMBL" id="CAJ1793805.1"/>
    </source>
</evidence>
<evidence type="ECO:0000256" key="5">
    <source>
        <dbReference type="ARBA" id="ARBA00023284"/>
    </source>
</evidence>
<evidence type="ECO:0000256" key="1">
    <source>
        <dbReference type="ARBA" id="ARBA00008987"/>
    </source>
</evidence>
<evidence type="ECO:0000256" key="3">
    <source>
        <dbReference type="ARBA" id="ARBA00022982"/>
    </source>
</evidence>
<evidence type="ECO:0000256" key="2">
    <source>
        <dbReference type="ARBA" id="ARBA00022448"/>
    </source>
</evidence>
<evidence type="ECO:0000313" key="9">
    <source>
        <dbReference type="Proteomes" id="UP001189624"/>
    </source>
</evidence>
<dbReference type="PANTHER" id="PTHR43601:SF9">
    <property type="entry name" value="THIOREDOXIN-LIKE 1-1, CHLOROPLASTIC"/>
    <property type="match status" value="1"/>
</dbReference>
<dbReference type="Gene3D" id="3.40.30.10">
    <property type="entry name" value="Glutaredoxin"/>
    <property type="match status" value="1"/>
</dbReference>
<dbReference type="Proteomes" id="UP001189624">
    <property type="component" value="Chromosome 1"/>
</dbReference>
<dbReference type="InterPro" id="IPR036249">
    <property type="entry name" value="Thioredoxin-like_sf"/>
</dbReference>
<sequence length="497" mass="55037">MAEVLTKASLVSSWHVSSQRHHRRVSTVSNSSSFISGVGSFPSLKLKSHVLRSWSPSSGFQGKRLVFHVNRGIPNRASSRLRASTAAQMTLRIGKVQKWWEKGLQPNMKEVTSAQDLVESLLNAGDNLVVVDFFSPGCGGCKALHPKICQLAEMNPDVQFLQVNFEEHKSMCYSLNVHVLPFFRFYRGAHGRLCSFSCTNATIKKFKDALAKHTTDRCSLGPTKGLEEKELLALAANKDLSFTYLPKPLPPAHENEELATTPELSPESLPLPSLTLNSENLRVLWASKRVQKETLKEQLAIHNWPTTLGLGEVRTGINGCWLTVGELESQIDNFEAELEGLSVKKRKSRPPKLEDFDDFNDVDELYSSLPLDKVETPEDLVTIPTGISKVKRRESGTLHFMAFDSSPHFAVQDTDSKPCGAESAEGVTLLIKHLLEAIPHDTLYRTFANFGAFSVRPCSSARSIPETIIVVVLPKDVMTILQKGFLIAIVLAVMAYG</sequence>
<dbReference type="InterPro" id="IPR013766">
    <property type="entry name" value="Thioredoxin_domain"/>
</dbReference>
<dbReference type="CDD" id="cd02947">
    <property type="entry name" value="TRX_family"/>
    <property type="match status" value="1"/>
</dbReference>
<evidence type="ECO:0000259" key="7">
    <source>
        <dbReference type="PROSITE" id="PS51352"/>
    </source>
</evidence>
<keyword evidence="2" id="KW-0813">Transport</keyword>
<dbReference type="PROSITE" id="PS51352">
    <property type="entry name" value="THIOREDOXIN_2"/>
    <property type="match status" value="1"/>
</dbReference>
<keyword evidence="9" id="KW-1185">Reference proteome</keyword>
<feature type="compositionally biased region" description="Low complexity" evidence="6">
    <location>
        <begin position="260"/>
        <end position="271"/>
    </location>
</feature>
<keyword evidence="5" id="KW-0676">Redox-active center</keyword>
<dbReference type="SUPFAM" id="SSF52833">
    <property type="entry name" value="Thioredoxin-like"/>
    <property type="match status" value="1"/>
</dbReference>
<dbReference type="Gramene" id="rna-AYBTSS11_LOCUS448">
    <property type="protein sequence ID" value="CAJ1793805.1"/>
    <property type="gene ID" value="gene-AYBTSS11_LOCUS448"/>
</dbReference>
<reference evidence="8" key="1">
    <citation type="submission" date="2023-10" db="EMBL/GenBank/DDBJ databases">
        <authorList>
            <person name="Domelevo Entfellner J.-B."/>
        </authorList>
    </citation>
    <scope>NUCLEOTIDE SEQUENCE</scope>
</reference>
<dbReference type="AlphaFoldDB" id="A0AA86RZ04"/>
<evidence type="ECO:0000256" key="4">
    <source>
        <dbReference type="ARBA" id="ARBA00023157"/>
    </source>
</evidence>
<dbReference type="GO" id="GO:0045454">
    <property type="term" value="P:cell redox homeostasis"/>
    <property type="evidence" value="ECO:0007669"/>
    <property type="project" value="TreeGrafter"/>
</dbReference>
<keyword evidence="4" id="KW-1015">Disulfide bond</keyword>
<organism evidence="8 9">
    <name type="scientific">Sphenostylis stenocarpa</name>
    <dbReference type="NCBI Taxonomy" id="92480"/>
    <lineage>
        <taxon>Eukaryota</taxon>
        <taxon>Viridiplantae</taxon>
        <taxon>Streptophyta</taxon>
        <taxon>Embryophyta</taxon>
        <taxon>Tracheophyta</taxon>
        <taxon>Spermatophyta</taxon>
        <taxon>Magnoliopsida</taxon>
        <taxon>eudicotyledons</taxon>
        <taxon>Gunneridae</taxon>
        <taxon>Pentapetalae</taxon>
        <taxon>rosids</taxon>
        <taxon>fabids</taxon>
        <taxon>Fabales</taxon>
        <taxon>Fabaceae</taxon>
        <taxon>Papilionoideae</taxon>
        <taxon>50 kb inversion clade</taxon>
        <taxon>NPAAA clade</taxon>
        <taxon>indigoferoid/millettioid clade</taxon>
        <taxon>Phaseoleae</taxon>
        <taxon>Sphenostylis</taxon>
    </lineage>
</organism>
<dbReference type="FunFam" id="3.40.30.10:FF:000199">
    <property type="entry name" value="Thioredoxin-like 1-2, chloroplastic"/>
    <property type="match status" value="1"/>
</dbReference>
<dbReference type="PANTHER" id="PTHR43601">
    <property type="entry name" value="THIOREDOXIN, MITOCHONDRIAL"/>
    <property type="match status" value="1"/>
</dbReference>
<keyword evidence="3" id="KW-0249">Electron transport</keyword>
<dbReference type="GO" id="GO:0009507">
    <property type="term" value="C:chloroplast"/>
    <property type="evidence" value="ECO:0007669"/>
    <property type="project" value="TreeGrafter"/>
</dbReference>
<accession>A0AA86RZ04</accession>
<dbReference type="EMBL" id="OY731398">
    <property type="protein sequence ID" value="CAJ1793805.1"/>
    <property type="molecule type" value="Genomic_DNA"/>
</dbReference>
<gene>
    <name evidence="8" type="ORF">AYBTSS11_LOCUS448</name>
</gene>
<evidence type="ECO:0000256" key="6">
    <source>
        <dbReference type="SAM" id="MobiDB-lite"/>
    </source>
</evidence>
<proteinExistence type="inferred from homology"/>
<name>A0AA86RZ04_9FABA</name>
<feature type="domain" description="Thioredoxin" evidence="7">
    <location>
        <begin position="77"/>
        <end position="215"/>
    </location>
</feature>
<feature type="region of interest" description="Disordered" evidence="6">
    <location>
        <begin position="251"/>
        <end position="271"/>
    </location>
</feature>
<dbReference type="Pfam" id="PF00085">
    <property type="entry name" value="Thioredoxin"/>
    <property type="match status" value="1"/>
</dbReference>
<protein>
    <recommendedName>
        <fullName evidence="7">Thioredoxin domain-containing protein</fullName>
    </recommendedName>
</protein>